<dbReference type="GO" id="GO:0008168">
    <property type="term" value="F:methyltransferase activity"/>
    <property type="evidence" value="ECO:0007669"/>
    <property type="project" value="UniProtKB-KW"/>
</dbReference>
<comment type="caution">
    <text evidence="5">The sequence shown here is derived from an EMBL/GenBank/DDBJ whole genome shotgun (WGS) entry which is preliminary data.</text>
</comment>
<dbReference type="InterPro" id="IPR050508">
    <property type="entry name" value="Methyltransf_Superfamily"/>
</dbReference>
<feature type="binding site" evidence="1">
    <location>
        <position position="7"/>
    </location>
    <ligand>
        <name>Zn(2+)</name>
        <dbReference type="ChEBI" id="CHEBI:29105"/>
    </ligand>
</feature>
<evidence type="ECO:0000256" key="2">
    <source>
        <dbReference type="PIRSR" id="PIRSR018249-2"/>
    </source>
</evidence>
<feature type="binding site" evidence="2">
    <location>
        <position position="190"/>
    </location>
    <ligand>
        <name>S-adenosyl-L-methionine</name>
        <dbReference type="ChEBI" id="CHEBI:59789"/>
    </ligand>
</feature>
<feature type="binding site" evidence="2">
    <location>
        <begin position="99"/>
        <end position="100"/>
    </location>
    <ligand>
        <name>S-adenosyl-L-methionine</name>
        <dbReference type="ChEBI" id="CHEBI:59789"/>
    </ligand>
</feature>
<proteinExistence type="predicted"/>
<dbReference type="Pfam" id="PF13649">
    <property type="entry name" value="Methyltransf_25"/>
    <property type="match status" value="1"/>
</dbReference>
<dbReference type="AlphaFoldDB" id="A0AAW5JHQ4"/>
<evidence type="ECO:0000313" key="5">
    <source>
        <dbReference type="EMBL" id="MCQ4769337.1"/>
    </source>
</evidence>
<name>A0AAW5JHQ4_9FIRM</name>
<evidence type="ECO:0000256" key="1">
    <source>
        <dbReference type="PIRSR" id="PIRSR018249-1"/>
    </source>
</evidence>
<dbReference type="PANTHER" id="PTHR42912">
    <property type="entry name" value="METHYLTRANSFERASE"/>
    <property type="match status" value="1"/>
</dbReference>
<keyword evidence="1" id="KW-0479">Metal-binding</keyword>
<reference evidence="5" key="1">
    <citation type="submission" date="2022-06" db="EMBL/GenBank/DDBJ databases">
        <title>Isolation of gut microbiota from human fecal samples.</title>
        <authorList>
            <person name="Pamer E.G."/>
            <person name="Barat B."/>
            <person name="Waligurski E."/>
            <person name="Medina S."/>
            <person name="Paddock L."/>
            <person name="Mostad J."/>
        </authorList>
    </citation>
    <scope>NUCLEOTIDE SEQUENCE</scope>
    <source>
        <strain evidence="5">DFI.9.91</strain>
    </source>
</reference>
<keyword evidence="5" id="KW-0489">Methyltransferase</keyword>
<dbReference type="Gene3D" id="3.40.50.150">
    <property type="entry name" value="Vaccinia Virus protein VP39"/>
    <property type="match status" value="1"/>
</dbReference>
<sequence length="293" mass="32716">MESLFRCPVCAAPLDRGERAYTCPNGHSYDIAREGYVHLLPANRKHARDPGDDRDMAAARNRFLSGGWYAPLRRTLCELALERLGETAAPAVLDSGCGEGYYTAGVYRALMETGRPVRMAGVDLSKPSLRWAARREKNAEFAVASVYHLPVGDASADLLLNCFSPLALEEFRRVLRPGGTYLYVVPAARHLWELKQVLYDAPYRNREAETPYEGLEYLDIVPVTAALDLPDRETLADLFRMTPYYWRTPRAGAERLAALDGLRVTADFRVHVFRRRKGAGRRSGAGLAQRAGL</sequence>
<evidence type="ECO:0000313" key="6">
    <source>
        <dbReference type="Proteomes" id="UP001204562"/>
    </source>
</evidence>
<dbReference type="RefSeq" id="WP_256303132.1">
    <property type="nucleotide sequence ID" value="NZ_JANFYS010000003.1"/>
</dbReference>
<keyword evidence="5" id="KW-0808">Transferase</keyword>
<feature type="binding site" evidence="1">
    <location>
        <position position="10"/>
    </location>
    <ligand>
        <name>Zn(2+)</name>
        <dbReference type="ChEBI" id="CHEBI:29105"/>
    </ligand>
</feature>
<organism evidence="5 6">
    <name type="scientific">Intestinimonas massiliensis</name>
    <name type="common">ex Afouda et al. 2020</name>
    <dbReference type="NCBI Taxonomy" id="1673721"/>
    <lineage>
        <taxon>Bacteria</taxon>
        <taxon>Bacillati</taxon>
        <taxon>Bacillota</taxon>
        <taxon>Clostridia</taxon>
        <taxon>Eubacteriales</taxon>
        <taxon>Intestinimonas</taxon>
    </lineage>
</organism>
<dbReference type="GO" id="GO:0046872">
    <property type="term" value="F:metal ion binding"/>
    <property type="evidence" value="ECO:0007669"/>
    <property type="project" value="UniProtKB-KW"/>
</dbReference>
<feature type="binding site" evidence="1">
    <location>
        <position position="27"/>
    </location>
    <ligand>
        <name>Zn(2+)</name>
        <dbReference type="ChEBI" id="CHEBI:29105"/>
    </ligand>
</feature>
<evidence type="ECO:0000259" key="4">
    <source>
        <dbReference type="Pfam" id="PF21302"/>
    </source>
</evidence>
<evidence type="ECO:0000259" key="3">
    <source>
        <dbReference type="Pfam" id="PF13649"/>
    </source>
</evidence>
<protein>
    <submittedName>
        <fullName evidence="5">Methyltransferase domain-containing protein</fullName>
    </submittedName>
</protein>
<dbReference type="InterPro" id="IPR048647">
    <property type="entry name" value="RlmA_N"/>
</dbReference>
<keyword evidence="1" id="KW-0862">Zinc</keyword>
<feature type="binding site" evidence="1">
    <location>
        <position position="23"/>
    </location>
    <ligand>
        <name>Zn(2+)</name>
        <dbReference type="ChEBI" id="CHEBI:29105"/>
    </ligand>
</feature>
<dbReference type="EMBL" id="JANFYS010000003">
    <property type="protein sequence ID" value="MCQ4769337.1"/>
    <property type="molecule type" value="Genomic_DNA"/>
</dbReference>
<gene>
    <name evidence="5" type="ORF">NE579_02505</name>
</gene>
<feature type="domain" description="Methyltransferase" evidence="3">
    <location>
        <begin position="92"/>
        <end position="179"/>
    </location>
</feature>
<dbReference type="InterPro" id="IPR041698">
    <property type="entry name" value="Methyltransf_25"/>
</dbReference>
<dbReference type="PIRSF" id="PIRSF018249">
    <property type="entry name" value="MyrA_prd"/>
    <property type="match status" value="1"/>
</dbReference>
<dbReference type="InterPro" id="IPR029063">
    <property type="entry name" value="SAM-dependent_MTases_sf"/>
</dbReference>
<dbReference type="Pfam" id="PF21302">
    <property type="entry name" value="Zn_ribbon_RlmA"/>
    <property type="match status" value="1"/>
</dbReference>
<dbReference type="InterPro" id="IPR016718">
    <property type="entry name" value="rRNA_m1G-MeTrfase_A_prd"/>
</dbReference>
<dbReference type="GO" id="GO:0032259">
    <property type="term" value="P:methylation"/>
    <property type="evidence" value="ECO:0007669"/>
    <property type="project" value="UniProtKB-KW"/>
</dbReference>
<dbReference type="PANTHER" id="PTHR42912:SF45">
    <property type="entry name" value="23S RRNA (GUANINE(745)-N(1))-METHYLTRANSFERASE"/>
    <property type="match status" value="1"/>
</dbReference>
<feature type="domain" description="23S rRNA (guanine(745)-N(1))-methyltransferase N-terminal" evidence="4">
    <location>
        <begin position="5"/>
        <end position="48"/>
    </location>
</feature>
<dbReference type="CDD" id="cd02440">
    <property type="entry name" value="AdoMet_MTases"/>
    <property type="match status" value="1"/>
</dbReference>
<accession>A0AAW5JHQ4</accession>
<dbReference type="SUPFAM" id="SSF53335">
    <property type="entry name" value="S-adenosyl-L-methionine-dependent methyltransferases"/>
    <property type="match status" value="1"/>
</dbReference>
<keyword evidence="2" id="KW-0949">S-adenosyl-L-methionine</keyword>
<feature type="binding site" evidence="2">
    <location>
        <position position="69"/>
    </location>
    <ligand>
        <name>S-adenosyl-L-methionine</name>
        <dbReference type="ChEBI" id="CHEBI:59789"/>
    </ligand>
</feature>
<dbReference type="Proteomes" id="UP001204562">
    <property type="component" value="Unassembled WGS sequence"/>
</dbReference>